<sequence>MDTTTHPNKCDAEEQQIPKPPPLPQGWRGRIFHSLPSYAGPYSVGTMEIEVPAREPRHFSHIKRDHDYALRMDTVLFSVYYPTDLTYYAKHGNKPSRATWLPRPRVQTSRGYAKFLNVPHMPVTGYIAATTMFTKLPAYRNARLSAHRPGQQVQADASDSQETLTEDTHEKPTFPVVVFSHGLGGSRTCYSAVCGELASYGFIVVAMEHRDGSGARSYVNIPPSNNLADGNRIDNTEPRSHYEVDYIFPKDNAQDTAPQNAKGVDTELRNAQIEMRMAEIEEAFSVLGLMNRGQGDLVAKSNLRKEGNIGSSSKGLEGVDWSDWTGRMFLERATIMGHSFGGATSVQICREAERFPWVGQGILLDAWGPATPVVDENRKNRVRRPILAIGSEAFMHWQANFERMVEIGNETKGNGSPSWMMTIKGSTHLSQTDFAVLYPTLMSWLGKTLVNPRRAIYLTVNSSLEFLKRTLPENQTVGNLWPDEGILDTTPLDTHDSVPADYRPHDKWIAARLKVPNELRLRLMNWFRGTPNSAPKDANGKPLVGVITRALGDEVWMHISPFQTDSHRCIDRISERVARNDSDLSLPVNT</sequence>
<dbReference type="Pfam" id="PF03403">
    <property type="entry name" value="PAF-AH_p_II"/>
    <property type="match status" value="1"/>
</dbReference>
<organism evidence="6 7">
    <name type="scientific">Apiospora saccharicola</name>
    <dbReference type="NCBI Taxonomy" id="335842"/>
    <lineage>
        <taxon>Eukaryota</taxon>
        <taxon>Fungi</taxon>
        <taxon>Dikarya</taxon>
        <taxon>Ascomycota</taxon>
        <taxon>Pezizomycotina</taxon>
        <taxon>Sordariomycetes</taxon>
        <taxon>Xylariomycetidae</taxon>
        <taxon>Amphisphaeriales</taxon>
        <taxon>Apiosporaceae</taxon>
        <taxon>Apiospora</taxon>
    </lineage>
</organism>
<dbReference type="PANTHER" id="PTHR10272:SF0">
    <property type="entry name" value="PLATELET-ACTIVATING FACTOR ACETYLHYDROLASE"/>
    <property type="match status" value="1"/>
</dbReference>
<dbReference type="Proteomes" id="UP001446871">
    <property type="component" value="Unassembled WGS sequence"/>
</dbReference>
<dbReference type="EC" id="3.1.1.47" evidence="1"/>
<evidence type="ECO:0000256" key="4">
    <source>
        <dbReference type="ARBA" id="ARBA00023098"/>
    </source>
</evidence>
<keyword evidence="4" id="KW-0443">Lipid metabolism</keyword>
<feature type="region of interest" description="Disordered" evidence="5">
    <location>
        <begin position="145"/>
        <end position="169"/>
    </location>
</feature>
<dbReference type="EMBL" id="JAQQWM010000009">
    <property type="protein sequence ID" value="KAK8046283.1"/>
    <property type="molecule type" value="Genomic_DNA"/>
</dbReference>
<proteinExistence type="predicted"/>
<keyword evidence="2" id="KW-0378">Hydrolase</keyword>
<evidence type="ECO:0000313" key="7">
    <source>
        <dbReference type="Proteomes" id="UP001446871"/>
    </source>
</evidence>
<feature type="compositionally biased region" description="Polar residues" evidence="5">
    <location>
        <begin position="151"/>
        <end position="163"/>
    </location>
</feature>
<evidence type="ECO:0000256" key="5">
    <source>
        <dbReference type="SAM" id="MobiDB-lite"/>
    </source>
</evidence>
<dbReference type="PANTHER" id="PTHR10272">
    <property type="entry name" value="PLATELET-ACTIVATING FACTOR ACETYLHYDROLASE"/>
    <property type="match status" value="1"/>
</dbReference>
<dbReference type="SUPFAM" id="SSF53474">
    <property type="entry name" value="alpha/beta-Hydrolases"/>
    <property type="match status" value="1"/>
</dbReference>
<dbReference type="Gene3D" id="3.40.50.1820">
    <property type="entry name" value="alpha/beta hydrolase"/>
    <property type="match status" value="1"/>
</dbReference>
<evidence type="ECO:0000313" key="6">
    <source>
        <dbReference type="EMBL" id="KAK8046283.1"/>
    </source>
</evidence>
<gene>
    <name evidence="6" type="ORF">PG996_014347</name>
</gene>
<evidence type="ECO:0000256" key="2">
    <source>
        <dbReference type="ARBA" id="ARBA00022801"/>
    </source>
</evidence>
<dbReference type="InterPro" id="IPR029058">
    <property type="entry name" value="AB_hydrolase_fold"/>
</dbReference>
<feature type="region of interest" description="Disordered" evidence="5">
    <location>
        <begin position="1"/>
        <end position="25"/>
    </location>
</feature>
<evidence type="ECO:0000256" key="1">
    <source>
        <dbReference type="ARBA" id="ARBA00013201"/>
    </source>
</evidence>
<keyword evidence="3" id="KW-0442">Lipid degradation</keyword>
<accession>A0ABR1TI28</accession>
<reference evidence="6 7" key="1">
    <citation type="submission" date="2023-01" db="EMBL/GenBank/DDBJ databases">
        <title>Analysis of 21 Apiospora genomes using comparative genomics revels a genus with tremendous synthesis potential of carbohydrate active enzymes and secondary metabolites.</title>
        <authorList>
            <person name="Sorensen T."/>
        </authorList>
    </citation>
    <scope>NUCLEOTIDE SEQUENCE [LARGE SCALE GENOMIC DNA]</scope>
    <source>
        <strain evidence="6 7">CBS 83171</strain>
    </source>
</reference>
<comment type="caution">
    <text evidence="6">The sequence shown here is derived from an EMBL/GenBank/DDBJ whole genome shotgun (WGS) entry which is preliminary data.</text>
</comment>
<evidence type="ECO:0000256" key="3">
    <source>
        <dbReference type="ARBA" id="ARBA00022963"/>
    </source>
</evidence>
<name>A0ABR1TI28_9PEZI</name>
<protein>
    <recommendedName>
        <fullName evidence="1">1-alkyl-2-acetylglycerophosphocholine esterase</fullName>
        <ecNumber evidence="1">3.1.1.47</ecNumber>
    </recommendedName>
</protein>
<keyword evidence="7" id="KW-1185">Reference proteome</keyword>